<comment type="caution">
    <text evidence="3">The sequence shown here is derived from an EMBL/GenBank/DDBJ whole genome shotgun (WGS) entry which is preliminary data.</text>
</comment>
<dbReference type="GO" id="GO:0016787">
    <property type="term" value="F:hydrolase activity"/>
    <property type="evidence" value="ECO:0007669"/>
    <property type="project" value="UniProtKB-KW"/>
</dbReference>
<evidence type="ECO:0000256" key="2">
    <source>
        <dbReference type="ARBA" id="ARBA00022801"/>
    </source>
</evidence>
<dbReference type="Proteomes" id="UP000885771">
    <property type="component" value="Unassembled WGS sequence"/>
</dbReference>
<evidence type="ECO:0000313" key="3">
    <source>
        <dbReference type="EMBL" id="HHM02515.1"/>
    </source>
</evidence>
<dbReference type="InterPro" id="IPR036380">
    <property type="entry name" value="Isochorismatase-like_sf"/>
</dbReference>
<dbReference type="PANTHER" id="PTHR11080:SF2">
    <property type="entry name" value="LD05707P"/>
    <property type="match status" value="1"/>
</dbReference>
<accession>A0A7V5VF74</accession>
<evidence type="ECO:0000256" key="1">
    <source>
        <dbReference type="ARBA" id="ARBA00006336"/>
    </source>
</evidence>
<keyword evidence="2" id="KW-0378">Hydrolase</keyword>
<dbReference type="PANTHER" id="PTHR11080">
    <property type="entry name" value="PYRAZINAMIDASE/NICOTINAMIDASE"/>
    <property type="match status" value="1"/>
</dbReference>
<dbReference type="InterPro" id="IPR052347">
    <property type="entry name" value="Isochorismatase_Nicotinamidase"/>
</dbReference>
<protein>
    <submittedName>
        <fullName evidence="3">Isochorismatase family protein</fullName>
    </submittedName>
</protein>
<dbReference type="AlphaFoldDB" id="A0A7V5VF74"/>
<comment type="similarity">
    <text evidence="1">Belongs to the isochorismatase family.</text>
</comment>
<dbReference type="Gene3D" id="3.40.50.850">
    <property type="entry name" value="Isochorismatase-like"/>
    <property type="match status" value="1"/>
</dbReference>
<sequence>MEALLMVDIQNDFIPGGALAVKDGDKIIAPVNALQNHFDLIVATKDWHP</sequence>
<gene>
    <name evidence="3" type="ORF">ENJ15_05825</name>
</gene>
<proteinExistence type="inferred from homology"/>
<dbReference type="SUPFAM" id="SSF52499">
    <property type="entry name" value="Isochorismatase-like hydrolases"/>
    <property type="match status" value="1"/>
</dbReference>
<feature type="non-terminal residue" evidence="3">
    <location>
        <position position="49"/>
    </location>
</feature>
<dbReference type="EMBL" id="DRLI01000224">
    <property type="protein sequence ID" value="HHM02515.1"/>
    <property type="molecule type" value="Genomic_DNA"/>
</dbReference>
<reference evidence="3" key="1">
    <citation type="journal article" date="2020" name="mSystems">
        <title>Genome- and Community-Level Interaction Insights into Carbon Utilization and Element Cycling Functions of Hydrothermarchaeota in Hydrothermal Sediment.</title>
        <authorList>
            <person name="Zhou Z."/>
            <person name="Liu Y."/>
            <person name="Xu W."/>
            <person name="Pan J."/>
            <person name="Luo Z.H."/>
            <person name="Li M."/>
        </authorList>
    </citation>
    <scope>NUCLEOTIDE SEQUENCE [LARGE SCALE GENOMIC DNA]</scope>
    <source>
        <strain evidence="3">HyVt-460</strain>
    </source>
</reference>
<name>A0A7V5VF74_CALAY</name>
<organism evidence="3">
    <name type="scientific">Caldithrix abyssi</name>
    <dbReference type="NCBI Taxonomy" id="187145"/>
    <lineage>
        <taxon>Bacteria</taxon>
        <taxon>Pseudomonadati</taxon>
        <taxon>Calditrichota</taxon>
        <taxon>Calditrichia</taxon>
        <taxon>Calditrichales</taxon>
        <taxon>Calditrichaceae</taxon>
        <taxon>Caldithrix</taxon>
    </lineage>
</organism>